<proteinExistence type="predicted"/>
<keyword evidence="2" id="KW-1185">Reference proteome</keyword>
<dbReference type="RefSeq" id="WP_158103525.1">
    <property type="nucleotide sequence ID" value="NZ_JAGIOO010000001.1"/>
</dbReference>
<gene>
    <name evidence="1" type="ORF">JOF53_001805</name>
</gene>
<reference evidence="1 2" key="1">
    <citation type="submission" date="2021-03" db="EMBL/GenBank/DDBJ databases">
        <title>Sequencing the genomes of 1000 actinobacteria strains.</title>
        <authorList>
            <person name="Klenk H.-P."/>
        </authorList>
    </citation>
    <scope>NUCLEOTIDE SEQUENCE [LARGE SCALE GENOMIC DNA]</scope>
    <source>
        <strain evidence="1 2">DSM 44580</strain>
    </source>
</reference>
<evidence type="ECO:0000313" key="1">
    <source>
        <dbReference type="EMBL" id="MBP2472933.1"/>
    </source>
</evidence>
<dbReference type="Proteomes" id="UP001519363">
    <property type="component" value="Unassembled WGS sequence"/>
</dbReference>
<dbReference type="EMBL" id="JAGIOO010000001">
    <property type="protein sequence ID" value="MBP2472933.1"/>
    <property type="molecule type" value="Genomic_DNA"/>
</dbReference>
<evidence type="ECO:0000313" key="2">
    <source>
        <dbReference type="Proteomes" id="UP001519363"/>
    </source>
</evidence>
<name>A0ABS5A8J9_9PSEU</name>
<protein>
    <submittedName>
        <fullName evidence="1">Isochorismate synthase EntC</fullName>
    </submittedName>
</protein>
<sequence>MLGTRRLTAAVGAQKRIALASLLRLHPTATAYAGLPAAVAAELAQS</sequence>
<accession>A0ABS5A8J9</accession>
<organism evidence="1 2">
    <name type="scientific">Crossiella equi</name>
    <dbReference type="NCBI Taxonomy" id="130796"/>
    <lineage>
        <taxon>Bacteria</taxon>
        <taxon>Bacillati</taxon>
        <taxon>Actinomycetota</taxon>
        <taxon>Actinomycetes</taxon>
        <taxon>Pseudonocardiales</taxon>
        <taxon>Pseudonocardiaceae</taxon>
        <taxon>Crossiella</taxon>
    </lineage>
</organism>
<comment type="caution">
    <text evidence="1">The sequence shown here is derived from an EMBL/GenBank/DDBJ whole genome shotgun (WGS) entry which is preliminary data.</text>
</comment>